<dbReference type="GO" id="GO:0003723">
    <property type="term" value="F:RNA binding"/>
    <property type="evidence" value="ECO:0007669"/>
    <property type="project" value="InterPro"/>
</dbReference>
<organism evidence="3 4">
    <name type="scientific">Aquilegia coerulea</name>
    <name type="common">Rocky mountain columbine</name>
    <dbReference type="NCBI Taxonomy" id="218851"/>
    <lineage>
        <taxon>Eukaryota</taxon>
        <taxon>Viridiplantae</taxon>
        <taxon>Streptophyta</taxon>
        <taxon>Embryophyta</taxon>
        <taxon>Tracheophyta</taxon>
        <taxon>Spermatophyta</taxon>
        <taxon>Magnoliopsida</taxon>
        <taxon>Ranunculales</taxon>
        <taxon>Ranunculaceae</taxon>
        <taxon>Thalictroideae</taxon>
        <taxon>Aquilegia</taxon>
    </lineage>
</organism>
<dbReference type="FunFam" id="1.25.40.10:FF:000184">
    <property type="entry name" value="Pentatricopeptide repeat-containing protein, chloroplastic"/>
    <property type="match status" value="1"/>
</dbReference>
<evidence type="ECO:0000313" key="3">
    <source>
        <dbReference type="EMBL" id="PIA61104.1"/>
    </source>
</evidence>
<dbReference type="STRING" id="218851.A0A2G5EZC4"/>
<dbReference type="InterPro" id="IPR046848">
    <property type="entry name" value="E_motif"/>
</dbReference>
<dbReference type="NCBIfam" id="TIGR00756">
    <property type="entry name" value="PPR"/>
    <property type="match status" value="5"/>
</dbReference>
<feature type="repeat" description="PPR" evidence="2">
    <location>
        <begin position="358"/>
        <end position="392"/>
    </location>
</feature>
<feature type="repeat" description="PPR" evidence="2">
    <location>
        <begin position="257"/>
        <end position="291"/>
    </location>
</feature>
<dbReference type="Pfam" id="PF20431">
    <property type="entry name" value="E_motif"/>
    <property type="match status" value="1"/>
</dbReference>
<feature type="repeat" description="PPR" evidence="2">
    <location>
        <begin position="393"/>
        <end position="428"/>
    </location>
</feature>
<dbReference type="InterPro" id="IPR002885">
    <property type="entry name" value="PPR_rpt"/>
</dbReference>
<accession>A0A2G5EZC4</accession>
<dbReference type="OrthoDB" id="330671at2759"/>
<dbReference type="Gene3D" id="1.25.40.10">
    <property type="entry name" value="Tetratricopeptide repeat domain"/>
    <property type="match status" value="4"/>
</dbReference>
<dbReference type="PROSITE" id="PS51375">
    <property type="entry name" value="PPR"/>
    <property type="match status" value="5"/>
</dbReference>
<evidence type="ECO:0000256" key="2">
    <source>
        <dbReference type="PROSITE-ProRule" id="PRU00708"/>
    </source>
</evidence>
<dbReference type="EMBL" id="KZ305020">
    <property type="protein sequence ID" value="PIA61104.1"/>
    <property type="molecule type" value="Genomic_DNA"/>
</dbReference>
<reference evidence="3 4" key="1">
    <citation type="submission" date="2017-09" db="EMBL/GenBank/DDBJ databases">
        <title>WGS assembly of Aquilegia coerulea Goldsmith.</title>
        <authorList>
            <person name="Hodges S."/>
            <person name="Kramer E."/>
            <person name="Nordborg M."/>
            <person name="Tomkins J."/>
            <person name="Borevitz J."/>
            <person name="Derieg N."/>
            <person name="Yan J."/>
            <person name="Mihaltcheva S."/>
            <person name="Hayes R.D."/>
            <person name="Rokhsar D."/>
        </authorList>
    </citation>
    <scope>NUCLEOTIDE SEQUENCE [LARGE SCALE GENOMIC DNA]</scope>
    <source>
        <strain evidence="4">cv. Goldsmith</strain>
    </source>
</reference>
<evidence type="ECO:0000256" key="1">
    <source>
        <dbReference type="ARBA" id="ARBA00022737"/>
    </source>
</evidence>
<dbReference type="InterPro" id="IPR011990">
    <property type="entry name" value="TPR-like_helical_dom_sf"/>
</dbReference>
<sequence>MIISATHNSFTNPIKTSTNFQQQKKPDSAISLLQICKNVNELIQVHSLLIKTSLIHEKHAFGRLLLSFASSGEPDSFIYTQKLFDTIELTRNTFIYNTMIRAFLNHGYPREAFLVYYKMLCEEVVYFDDYTFPFVFSACSKLFAGFEGKQAHAQMVKYPVRFGTHSWNSLMDFYIKIGETGLVVQRIFDEIENPDIVSWNCLLDGYVKLRELDNARKVFDEMPDRDIVSWTTMLVGFANAGLLSEASCIFNEMPEQNVVSWSAMIGGYVKAGCCKEALELFKKMQVAEIKIDKITLTSVLTACASLGALDQGCWIHAYIDKHGIDVDAHLATALVDMYSKCGRVEVALDVFRRSPDKKVFLWNSILGGLAMHSRGKEAVELFSEMLNGLTKPNEITYICVLSACSHSGLVDDGLQIFRSMTKESNVVPTVEHYGCVVDLLSRAGLLYEARHIIKTMPMEADSSLWRTLLGACRIHGDVNLGVEVGRFLVDLEPLNDANYVLLSNIYAVGSRWDDVWSLRKLMKARGVNKRPGCSSIELNGVAHEFIAGDSSHPQTRDICQLLIQMANHISRDEGDDLAQYI</sequence>
<keyword evidence="4" id="KW-1185">Reference proteome</keyword>
<name>A0A2G5EZC4_AQUCA</name>
<dbReference type="InParanoid" id="A0A2G5EZC4"/>
<dbReference type="PANTHER" id="PTHR47926:SF436">
    <property type="entry name" value="PENTATRICOPEPTIDE REPEAT-CONTAINING PROTEIN ELI1, CHLOROPLASTIC-LIKE ISOFORM X2"/>
    <property type="match status" value="1"/>
</dbReference>
<dbReference type="FunFam" id="1.25.40.10:FF:000393">
    <property type="entry name" value="Pentatricopeptide repeat-containing protein At1g20230"/>
    <property type="match status" value="1"/>
</dbReference>
<dbReference type="AlphaFoldDB" id="A0A2G5EZC4"/>
<keyword evidence="1" id="KW-0677">Repeat</keyword>
<protein>
    <submittedName>
        <fullName evidence="3">Uncharacterized protein</fullName>
    </submittedName>
</protein>
<feature type="repeat" description="PPR" evidence="2">
    <location>
        <begin position="195"/>
        <end position="229"/>
    </location>
</feature>
<dbReference type="Proteomes" id="UP000230069">
    <property type="component" value="Unassembled WGS sequence"/>
</dbReference>
<dbReference type="Pfam" id="PF01535">
    <property type="entry name" value="PPR"/>
    <property type="match status" value="2"/>
</dbReference>
<evidence type="ECO:0000313" key="4">
    <source>
        <dbReference type="Proteomes" id="UP000230069"/>
    </source>
</evidence>
<dbReference type="InterPro" id="IPR046960">
    <property type="entry name" value="PPR_At4g14850-like_plant"/>
</dbReference>
<proteinExistence type="predicted"/>
<feature type="repeat" description="PPR" evidence="2">
    <location>
        <begin position="92"/>
        <end position="126"/>
    </location>
</feature>
<dbReference type="GO" id="GO:0009451">
    <property type="term" value="P:RNA modification"/>
    <property type="evidence" value="ECO:0007669"/>
    <property type="project" value="InterPro"/>
</dbReference>
<dbReference type="PANTHER" id="PTHR47926">
    <property type="entry name" value="PENTATRICOPEPTIDE REPEAT-CONTAINING PROTEIN"/>
    <property type="match status" value="1"/>
</dbReference>
<gene>
    <name evidence="3" type="ORF">AQUCO_00300550v1</name>
</gene>
<dbReference type="Pfam" id="PF13041">
    <property type="entry name" value="PPR_2"/>
    <property type="match status" value="3"/>
</dbReference>